<dbReference type="Pfam" id="PF10047">
    <property type="entry name" value="DUF2281"/>
    <property type="match status" value="1"/>
</dbReference>
<evidence type="ECO:0000313" key="3">
    <source>
        <dbReference type="Proteomes" id="UP000198736"/>
    </source>
</evidence>
<protein>
    <recommendedName>
        <fullName evidence="1">DUF2281 domain-containing protein</fullName>
    </recommendedName>
</protein>
<gene>
    <name evidence="2" type="ORF">COMA2_90067</name>
</gene>
<dbReference type="InterPro" id="IPR018739">
    <property type="entry name" value="DUF2281"/>
</dbReference>
<sequence length="60" mass="6985">MLSFEDRIKGLSPDLRREVEDFVDCLIDRRAPHSKGKMKFAWEGGARRPSRAAHLRRFTA</sequence>
<feature type="domain" description="DUF2281" evidence="1">
    <location>
        <begin position="6"/>
        <end position="49"/>
    </location>
</feature>
<name>A0A0S4LTE3_9BACT</name>
<proteinExistence type="predicted"/>
<organism evidence="2 3">
    <name type="scientific">Candidatus Nitrospira nitrificans</name>
    <dbReference type="NCBI Taxonomy" id="1742973"/>
    <lineage>
        <taxon>Bacteria</taxon>
        <taxon>Pseudomonadati</taxon>
        <taxon>Nitrospirota</taxon>
        <taxon>Nitrospiria</taxon>
        <taxon>Nitrospirales</taxon>
        <taxon>Nitrospiraceae</taxon>
        <taxon>Nitrospira</taxon>
    </lineage>
</organism>
<dbReference type="AlphaFoldDB" id="A0A0S4LTE3"/>
<dbReference type="EMBL" id="CZPZ01000036">
    <property type="protein sequence ID" value="CUS39888.1"/>
    <property type="molecule type" value="Genomic_DNA"/>
</dbReference>
<reference evidence="3" key="1">
    <citation type="submission" date="2015-10" db="EMBL/GenBank/DDBJ databases">
        <authorList>
            <person name="Luecker S."/>
            <person name="Luecker S."/>
        </authorList>
    </citation>
    <scope>NUCLEOTIDE SEQUENCE [LARGE SCALE GENOMIC DNA]</scope>
</reference>
<keyword evidence="3" id="KW-1185">Reference proteome</keyword>
<evidence type="ECO:0000259" key="1">
    <source>
        <dbReference type="Pfam" id="PF10047"/>
    </source>
</evidence>
<dbReference type="Proteomes" id="UP000198736">
    <property type="component" value="Unassembled WGS sequence"/>
</dbReference>
<evidence type="ECO:0000313" key="2">
    <source>
        <dbReference type="EMBL" id="CUS39888.1"/>
    </source>
</evidence>
<dbReference type="RefSeq" id="WP_217490836.1">
    <property type="nucleotide sequence ID" value="NZ_CZPZ01000036.1"/>
</dbReference>
<accession>A0A0S4LTE3</accession>
<dbReference type="STRING" id="1742973.COMA2_90067"/>